<dbReference type="InterPro" id="IPR005025">
    <property type="entry name" value="FMN_Rdtase-like_dom"/>
</dbReference>
<evidence type="ECO:0000313" key="3">
    <source>
        <dbReference type="Proteomes" id="UP000001880"/>
    </source>
</evidence>
<dbReference type="RefSeq" id="WP_012827604.1">
    <property type="nucleotide sequence ID" value="NC_013440.1"/>
</dbReference>
<dbReference type="SUPFAM" id="SSF52218">
    <property type="entry name" value="Flavoproteins"/>
    <property type="match status" value="1"/>
</dbReference>
<keyword evidence="3" id="KW-1185">Reference proteome</keyword>
<gene>
    <name evidence="2" type="ordered locus">Hoch_2460</name>
</gene>
<dbReference type="AlphaFoldDB" id="D0LKE8"/>
<dbReference type="HOGENOM" id="CLU_055322_1_1_7"/>
<accession>D0LKE8</accession>
<evidence type="ECO:0000313" key="2">
    <source>
        <dbReference type="EMBL" id="ACY14996.1"/>
    </source>
</evidence>
<name>D0LKE8_HALO1</name>
<organism evidence="2 3">
    <name type="scientific">Haliangium ochraceum (strain DSM 14365 / JCM 11303 / SMP-2)</name>
    <dbReference type="NCBI Taxonomy" id="502025"/>
    <lineage>
        <taxon>Bacteria</taxon>
        <taxon>Pseudomonadati</taxon>
        <taxon>Myxococcota</taxon>
        <taxon>Polyangia</taxon>
        <taxon>Haliangiales</taxon>
        <taxon>Kofleriaceae</taxon>
        <taxon>Haliangium</taxon>
    </lineage>
</organism>
<feature type="domain" description="NADPH-dependent FMN reductase-like" evidence="1">
    <location>
        <begin position="5"/>
        <end position="142"/>
    </location>
</feature>
<dbReference type="KEGG" id="hoh:Hoch_2460"/>
<dbReference type="Gene3D" id="3.40.50.360">
    <property type="match status" value="1"/>
</dbReference>
<protein>
    <submittedName>
        <fullName evidence="2">NADPH-dependent FMN reductase</fullName>
    </submittedName>
</protein>
<dbReference type="Pfam" id="PF03358">
    <property type="entry name" value="FMN_red"/>
    <property type="match status" value="1"/>
</dbReference>
<evidence type="ECO:0000259" key="1">
    <source>
        <dbReference type="Pfam" id="PF03358"/>
    </source>
</evidence>
<dbReference type="eggNOG" id="COG0431">
    <property type="taxonomic scope" value="Bacteria"/>
</dbReference>
<dbReference type="InterPro" id="IPR014063">
    <property type="entry name" value="Arsenate-R_ArsH"/>
</dbReference>
<dbReference type="PANTHER" id="PTHR43590">
    <property type="entry name" value="ARSENIC RESISTANCE PROTEIN ARSH (AFU_ORTHOLOGUE AFUA_5G15030)"/>
    <property type="match status" value="1"/>
</dbReference>
<reference evidence="2 3" key="1">
    <citation type="journal article" date="2010" name="Stand. Genomic Sci.">
        <title>Complete genome sequence of Haliangium ochraceum type strain (SMP-2).</title>
        <authorList>
            <consortium name="US DOE Joint Genome Institute (JGI-PGF)"/>
            <person name="Ivanova N."/>
            <person name="Daum C."/>
            <person name="Lang E."/>
            <person name="Abt B."/>
            <person name="Kopitz M."/>
            <person name="Saunders E."/>
            <person name="Lapidus A."/>
            <person name="Lucas S."/>
            <person name="Glavina Del Rio T."/>
            <person name="Nolan M."/>
            <person name="Tice H."/>
            <person name="Copeland A."/>
            <person name="Cheng J.F."/>
            <person name="Chen F."/>
            <person name="Bruce D."/>
            <person name="Goodwin L."/>
            <person name="Pitluck S."/>
            <person name="Mavromatis K."/>
            <person name="Pati A."/>
            <person name="Mikhailova N."/>
            <person name="Chen A."/>
            <person name="Palaniappan K."/>
            <person name="Land M."/>
            <person name="Hauser L."/>
            <person name="Chang Y.J."/>
            <person name="Jeffries C.D."/>
            <person name="Detter J.C."/>
            <person name="Brettin T."/>
            <person name="Rohde M."/>
            <person name="Goker M."/>
            <person name="Bristow J."/>
            <person name="Markowitz V."/>
            <person name="Eisen J.A."/>
            <person name="Hugenholtz P."/>
            <person name="Kyrpides N.C."/>
            <person name="Klenk H.P."/>
        </authorList>
    </citation>
    <scope>NUCLEOTIDE SEQUENCE [LARGE SCALE GENOMIC DNA]</scope>
    <source>
        <strain evidence="3">DSM 14365 / CIP 107738 / JCM 11303 / AJ 13395 / SMP-2</strain>
    </source>
</reference>
<dbReference type="EMBL" id="CP001804">
    <property type="protein sequence ID" value="ACY14996.1"/>
    <property type="molecule type" value="Genomic_DNA"/>
</dbReference>
<dbReference type="GO" id="GO:0016655">
    <property type="term" value="F:oxidoreductase activity, acting on NAD(P)H, quinone or similar compound as acceptor"/>
    <property type="evidence" value="ECO:0007669"/>
    <property type="project" value="TreeGrafter"/>
</dbReference>
<sequence length="184" mass="19549">MTTIRIVGLGGSANPRSPTKLALDAALQGAQEAGAEVRCFDVQTMDLPMYAYGMQHDAADEMVEAVRAAHGMIWCSPLYHGSVSGAFKNAVDWLEMLGRDTPPYLTGKVVGLVATAGGDQALQAINAMENIVRALRGWTLPLTAPVMRAGAAFDDDAVARDPVVGERLRTLGQELVRAASAWQP</sequence>
<dbReference type="Proteomes" id="UP000001880">
    <property type="component" value="Chromosome"/>
</dbReference>
<dbReference type="InterPro" id="IPR029039">
    <property type="entry name" value="Flavoprotein-like_sf"/>
</dbReference>
<dbReference type="PANTHER" id="PTHR43590:SF1">
    <property type="entry name" value="ARSENIC RESISTANCE PROTEIN ARSH (AFU_ORTHOLOGUE AFUA_5G15030)"/>
    <property type="match status" value="1"/>
</dbReference>
<proteinExistence type="predicted"/>
<dbReference type="STRING" id="502025.Hoch_2460"/>